<dbReference type="RefSeq" id="XP_060334599.1">
    <property type="nucleotide sequence ID" value="XM_060479943.1"/>
</dbReference>
<accession>A0AA39NCT8</accession>
<reference evidence="1" key="1">
    <citation type="submission" date="2023-06" db="EMBL/GenBank/DDBJ databases">
        <authorList>
            <consortium name="Lawrence Berkeley National Laboratory"/>
            <person name="Ahrendt S."/>
            <person name="Sahu N."/>
            <person name="Indic B."/>
            <person name="Wong-Bajracharya J."/>
            <person name="Merenyi Z."/>
            <person name="Ke H.-M."/>
            <person name="Monk M."/>
            <person name="Kocsube S."/>
            <person name="Drula E."/>
            <person name="Lipzen A."/>
            <person name="Balint B."/>
            <person name="Henrissat B."/>
            <person name="Andreopoulos B."/>
            <person name="Martin F.M."/>
            <person name="Harder C.B."/>
            <person name="Rigling D."/>
            <person name="Ford K.L."/>
            <person name="Foster G.D."/>
            <person name="Pangilinan J."/>
            <person name="Papanicolaou A."/>
            <person name="Barry K."/>
            <person name="LaButti K."/>
            <person name="Viragh M."/>
            <person name="Koriabine M."/>
            <person name="Yan M."/>
            <person name="Riley R."/>
            <person name="Champramary S."/>
            <person name="Plett K.L."/>
            <person name="Tsai I.J."/>
            <person name="Slot J."/>
            <person name="Sipos G."/>
            <person name="Plett J."/>
            <person name="Nagy L.G."/>
            <person name="Grigoriev I.V."/>
        </authorList>
    </citation>
    <scope>NUCLEOTIDE SEQUENCE</scope>
    <source>
        <strain evidence="1">CCBAS 213</strain>
    </source>
</reference>
<keyword evidence="2" id="KW-1185">Reference proteome</keyword>
<proteinExistence type="predicted"/>
<dbReference type="GeneID" id="85363491"/>
<dbReference type="EMBL" id="JAUEPS010000008">
    <property type="protein sequence ID" value="KAK0463133.1"/>
    <property type="molecule type" value="Genomic_DNA"/>
</dbReference>
<sequence length="462" mass="53120">MEFLLPPAMLPPEQQPYVFPHHVDGDWLDENGNFQTEEINLSPKHMNPCLLTPMCIHHKGVRVRDGSVMKRKLTRRAQRIYDAEDVVAQILEEEECEQNLRHTHLPELRVNRIHNHGAQQPMDPFVNPDFVQCVTSIVEEQLAAHQNSFIGSFSLSSTLSSKIPHPSMDFDMTAMGLTANSTEVFSGDAGLPDSLTLPSFEPTWMTSPFVLLCPPAQTMQTPTSELDENALVSSDGTAHNPIQCLLVFADGETLAIHQGDVPPTKPFCYASNFPNLIRSWDNHSPDWVPSADYPIIIHGHPIPIKYWKDLYKRNKKTGNEWEKLKNDWLYWKAYEMPEAFWAEFSDYQGQRLKYSPIKKILLDRRKDVDFKLAKKVRKEYGDDFINHFGYKKKSLNFRGNGKNQNSRGVHGKCQRSSTLNDRVLENVGLKAMGDVDGIRENAVKEQYRWQDNKYRDGKRRRL</sequence>
<comment type="caution">
    <text evidence="1">The sequence shown here is derived from an EMBL/GenBank/DDBJ whole genome shotgun (WGS) entry which is preliminary data.</text>
</comment>
<name>A0AA39NCT8_ARMTA</name>
<dbReference type="Proteomes" id="UP001175211">
    <property type="component" value="Unassembled WGS sequence"/>
</dbReference>
<organism evidence="1 2">
    <name type="scientific">Armillaria tabescens</name>
    <name type="common">Ringless honey mushroom</name>
    <name type="synonym">Agaricus tabescens</name>
    <dbReference type="NCBI Taxonomy" id="1929756"/>
    <lineage>
        <taxon>Eukaryota</taxon>
        <taxon>Fungi</taxon>
        <taxon>Dikarya</taxon>
        <taxon>Basidiomycota</taxon>
        <taxon>Agaricomycotina</taxon>
        <taxon>Agaricomycetes</taxon>
        <taxon>Agaricomycetidae</taxon>
        <taxon>Agaricales</taxon>
        <taxon>Marasmiineae</taxon>
        <taxon>Physalacriaceae</taxon>
        <taxon>Desarmillaria</taxon>
    </lineage>
</organism>
<protein>
    <submittedName>
        <fullName evidence="1">Uncharacterized protein</fullName>
    </submittedName>
</protein>
<gene>
    <name evidence="1" type="ORF">EV420DRAFT_1732692</name>
</gene>
<evidence type="ECO:0000313" key="2">
    <source>
        <dbReference type="Proteomes" id="UP001175211"/>
    </source>
</evidence>
<dbReference type="AlphaFoldDB" id="A0AA39NCT8"/>
<evidence type="ECO:0000313" key="1">
    <source>
        <dbReference type="EMBL" id="KAK0463133.1"/>
    </source>
</evidence>